<evidence type="ECO:0000313" key="12">
    <source>
        <dbReference type="Proteomes" id="UP000236146"/>
    </source>
</evidence>
<protein>
    <recommendedName>
        <fullName evidence="10">Fluoride-specific ion channel</fullName>
    </recommendedName>
</protein>
<keyword evidence="5 10" id="KW-0472">Membrane</keyword>
<dbReference type="GO" id="GO:0005886">
    <property type="term" value="C:plasma membrane"/>
    <property type="evidence" value="ECO:0007669"/>
    <property type="project" value="UniProtKB-SubCell"/>
</dbReference>
<comment type="function">
    <text evidence="9">Fluoride-specific ion channel. Important for reducing fluoride concentration in the cell, thus reducing its toxicity.</text>
</comment>
<organism evidence="11 12">
    <name type="scientific">Gardnerella vaginalis</name>
    <dbReference type="NCBI Taxonomy" id="2702"/>
    <lineage>
        <taxon>Bacteria</taxon>
        <taxon>Bacillati</taxon>
        <taxon>Actinomycetota</taxon>
        <taxon>Actinomycetes</taxon>
        <taxon>Bifidobacteriales</taxon>
        <taxon>Bifidobacteriaceae</taxon>
        <taxon>Gardnerella</taxon>
    </lineage>
</organism>
<feature type="transmembrane region" description="Helical" evidence="10">
    <location>
        <begin position="57"/>
        <end position="78"/>
    </location>
</feature>
<dbReference type="InterPro" id="IPR003691">
    <property type="entry name" value="FluC"/>
</dbReference>
<dbReference type="OrthoDB" id="3240363at2"/>
<evidence type="ECO:0000256" key="9">
    <source>
        <dbReference type="ARBA" id="ARBA00049940"/>
    </source>
</evidence>
<dbReference type="Pfam" id="PF02537">
    <property type="entry name" value="CRCB"/>
    <property type="match status" value="1"/>
</dbReference>
<sequence>MCGAIVRSVISAMSINYSLMSTKLTLGTFLSNMIACFIFAMVSSLVVAACSSKRKTLYSYALGTGFCGGLSTMSTFALEGAVASMGTQGIFSILGMVFSVVIAIILTFIGIWIGDKIASCILSKRAKKSPDLRVRR</sequence>
<keyword evidence="6" id="KW-0407">Ion channel</keyword>
<keyword evidence="6" id="KW-0406">Ion transport</keyword>
<keyword evidence="4 10" id="KW-1133">Transmembrane helix</keyword>
<evidence type="ECO:0000256" key="8">
    <source>
        <dbReference type="ARBA" id="ARBA00035585"/>
    </source>
</evidence>
<comment type="subcellular location">
    <subcellularLocation>
        <location evidence="1">Cell membrane</location>
        <topology evidence="1">Multi-pass membrane protein</topology>
    </subcellularLocation>
</comment>
<dbReference type="Proteomes" id="UP000236146">
    <property type="component" value="Unassembled WGS sequence"/>
</dbReference>
<evidence type="ECO:0000256" key="2">
    <source>
        <dbReference type="ARBA" id="ARBA00022475"/>
    </source>
</evidence>
<dbReference type="PANTHER" id="PTHR28259:SF1">
    <property type="entry name" value="FLUORIDE EXPORT PROTEIN 1-RELATED"/>
    <property type="match status" value="1"/>
</dbReference>
<accession>A0A2K1SVW1</accession>
<evidence type="ECO:0000256" key="3">
    <source>
        <dbReference type="ARBA" id="ARBA00022692"/>
    </source>
</evidence>
<feature type="transmembrane region" description="Helical" evidence="10">
    <location>
        <begin position="90"/>
        <end position="114"/>
    </location>
</feature>
<evidence type="ECO:0000256" key="10">
    <source>
        <dbReference type="RuleBase" id="RU004340"/>
    </source>
</evidence>
<keyword evidence="2 10" id="KW-1003">Cell membrane</keyword>
<name>A0A2K1SVW1_GARVA</name>
<keyword evidence="3 10" id="KW-0812">Transmembrane</keyword>
<dbReference type="EMBL" id="MNLH01000002">
    <property type="protein sequence ID" value="PNS43645.1"/>
    <property type="molecule type" value="Genomic_DNA"/>
</dbReference>
<keyword evidence="6" id="KW-0813">Transport</keyword>
<comment type="similarity">
    <text evidence="7 10">Belongs to the fluoride channel Fluc/FEX (TC 1.A.43) family.</text>
</comment>
<dbReference type="AlphaFoldDB" id="A0A2K1SVW1"/>
<evidence type="ECO:0000256" key="5">
    <source>
        <dbReference type="ARBA" id="ARBA00023136"/>
    </source>
</evidence>
<evidence type="ECO:0000313" key="11">
    <source>
        <dbReference type="EMBL" id="PNS43645.1"/>
    </source>
</evidence>
<evidence type="ECO:0000256" key="6">
    <source>
        <dbReference type="ARBA" id="ARBA00023303"/>
    </source>
</evidence>
<proteinExistence type="inferred from homology"/>
<comment type="catalytic activity">
    <reaction evidence="8">
        <text>fluoride(in) = fluoride(out)</text>
        <dbReference type="Rhea" id="RHEA:76159"/>
        <dbReference type="ChEBI" id="CHEBI:17051"/>
    </reaction>
    <physiologicalReaction direction="left-to-right" evidence="8">
        <dbReference type="Rhea" id="RHEA:76160"/>
    </physiologicalReaction>
</comment>
<dbReference type="GO" id="GO:1903425">
    <property type="term" value="F:fluoride transmembrane transporter activity"/>
    <property type="evidence" value="ECO:0007669"/>
    <property type="project" value="TreeGrafter"/>
</dbReference>
<evidence type="ECO:0000256" key="7">
    <source>
        <dbReference type="ARBA" id="ARBA00035120"/>
    </source>
</evidence>
<evidence type="ECO:0000256" key="1">
    <source>
        <dbReference type="ARBA" id="ARBA00004651"/>
    </source>
</evidence>
<gene>
    <name evidence="11" type="ORF">BFS05_02635</name>
</gene>
<comment type="caution">
    <text evidence="11">The sequence shown here is derived from an EMBL/GenBank/DDBJ whole genome shotgun (WGS) entry which is preliminary data.</text>
</comment>
<evidence type="ECO:0000256" key="4">
    <source>
        <dbReference type="ARBA" id="ARBA00022989"/>
    </source>
</evidence>
<reference evidence="12" key="1">
    <citation type="submission" date="2016-10" db="EMBL/GenBank/DDBJ databases">
        <authorList>
            <person name="Bumgarner R.E."/>
            <person name="Fredricks D.N."/>
            <person name="Srinivasan S."/>
        </authorList>
    </citation>
    <scope>NUCLEOTIDE SEQUENCE [LARGE SCALE GENOMIC DNA]</scope>
    <source>
        <strain evidence="12">KA00225</strain>
    </source>
</reference>
<feature type="transmembrane region" description="Helical" evidence="10">
    <location>
        <begin position="29"/>
        <end position="50"/>
    </location>
</feature>
<dbReference type="PANTHER" id="PTHR28259">
    <property type="entry name" value="FLUORIDE EXPORT PROTEIN 1-RELATED"/>
    <property type="match status" value="1"/>
</dbReference>